<sequence length="513" mass="57297">MRHLVLVLGDQLDRASAAFDGFDASVDAVWMSETPHETTHVRCHRLRIAFFLAAMRHFRDDLRASGIEVRYAELAADPADDRTRTFAERLGLDVADLRPERLVVVEPGDWRVENELSTAAAALGVPLEIRVDRSFLCSRTEFAAYADAHPGQPMETFYRWMRRRHGILVDADGNPAGGRWNFDTDNRHAFGRAGPGFVVAPPVFEPDAITREVIDLVAARFSGHPGSLDGFDLPVTRDHALALLADFVAHRLADFGFHQDAMWTGEPVLAHSRLSVALNLKLIGAREVIDAVLAAADADALPLNSVEGFVRQVLGWREYVHGVYWRHMPGYATRNALEASAPLPAFYWTGETEMRCLAECTRQLLGHAYAHHIQRLMVFGNYALLAGVDPLAFSDWHLAMFVDAVDWVSLPNAFGMSQHADGGIVGTKPYIASGRYIDRMSDYCRGCRFDPKQASGDDACPFTTLYWDFLDRHRERLAGNPRMQHALENLDARPAGERAAIRARARVWLERAS</sequence>
<dbReference type="InterPro" id="IPR052551">
    <property type="entry name" value="UV-DNA_repair_photolyase"/>
</dbReference>
<dbReference type="GO" id="GO:0016829">
    <property type="term" value="F:lyase activity"/>
    <property type="evidence" value="ECO:0007669"/>
    <property type="project" value="UniProtKB-KW"/>
</dbReference>
<dbReference type="RefSeq" id="WP_176065361.1">
    <property type="nucleotide sequence ID" value="NZ_JABWMJ010000001.1"/>
</dbReference>
<keyword evidence="1" id="KW-0456">Lyase</keyword>
<dbReference type="Proteomes" id="UP000529637">
    <property type="component" value="Unassembled WGS sequence"/>
</dbReference>
<dbReference type="AlphaFoldDB" id="A0A7Y6NJP2"/>
<dbReference type="SUPFAM" id="SSF48173">
    <property type="entry name" value="Cryptochrome/photolyase FAD-binding domain"/>
    <property type="match status" value="1"/>
</dbReference>
<dbReference type="Gene3D" id="1.10.10.1710">
    <property type="entry name" value="Deoxyribodipyrimidine photolyase-related"/>
    <property type="match status" value="1"/>
</dbReference>
<dbReference type="EMBL" id="JABWMJ010000001">
    <property type="protein sequence ID" value="NUZ04425.1"/>
    <property type="molecule type" value="Genomic_DNA"/>
</dbReference>
<dbReference type="Gene3D" id="3.40.50.620">
    <property type="entry name" value="HUPs"/>
    <property type="match status" value="1"/>
</dbReference>
<dbReference type="Gene3D" id="1.25.40.80">
    <property type="match status" value="1"/>
</dbReference>
<proteinExistence type="predicted"/>
<dbReference type="InterPro" id="IPR014729">
    <property type="entry name" value="Rossmann-like_a/b/a_fold"/>
</dbReference>
<reference evidence="1 2" key="1">
    <citation type="submission" date="2020-06" db="EMBL/GenBank/DDBJ databases">
        <title>Schlegella sp. ID0723 isolated from air conditioner.</title>
        <authorList>
            <person name="Kim D.Y."/>
            <person name="Kim D.-U."/>
        </authorList>
    </citation>
    <scope>NUCLEOTIDE SEQUENCE [LARGE SCALE GENOMIC DNA]</scope>
    <source>
        <strain evidence="1 2">ID0723</strain>
    </source>
</reference>
<comment type="caution">
    <text evidence="1">The sequence shown here is derived from an EMBL/GenBank/DDBJ whole genome shotgun (WGS) entry which is preliminary data.</text>
</comment>
<organism evidence="1 2">
    <name type="scientific">Piscinibacter koreensis</name>
    <dbReference type="NCBI Taxonomy" id="2742824"/>
    <lineage>
        <taxon>Bacteria</taxon>
        <taxon>Pseudomonadati</taxon>
        <taxon>Pseudomonadota</taxon>
        <taxon>Betaproteobacteria</taxon>
        <taxon>Burkholderiales</taxon>
        <taxon>Sphaerotilaceae</taxon>
        <taxon>Piscinibacter</taxon>
    </lineage>
</organism>
<dbReference type="PANTHER" id="PTHR38657">
    <property type="entry name" value="SLR1343 PROTEIN"/>
    <property type="match status" value="1"/>
</dbReference>
<evidence type="ECO:0000313" key="2">
    <source>
        <dbReference type="Proteomes" id="UP000529637"/>
    </source>
</evidence>
<name>A0A7Y6NJP2_9BURK</name>
<keyword evidence="2" id="KW-1185">Reference proteome</keyword>
<evidence type="ECO:0000313" key="1">
    <source>
        <dbReference type="EMBL" id="NUZ04425.1"/>
    </source>
</evidence>
<protein>
    <submittedName>
        <fullName evidence="1">Cryptochrome/photolyase family protein</fullName>
    </submittedName>
</protein>
<dbReference type="Pfam" id="PF04244">
    <property type="entry name" value="DPRP"/>
    <property type="match status" value="1"/>
</dbReference>
<dbReference type="Gene3D" id="1.10.579.10">
    <property type="entry name" value="DNA Cyclobutane Dipyrimidine Photolyase, subunit A, domain 3"/>
    <property type="match status" value="1"/>
</dbReference>
<dbReference type="InterPro" id="IPR036134">
    <property type="entry name" value="Crypto/Photolyase_FAD-like_sf"/>
</dbReference>
<dbReference type="PANTHER" id="PTHR38657:SF1">
    <property type="entry name" value="SLR1343 PROTEIN"/>
    <property type="match status" value="1"/>
</dbReference>
<accession>A0A7Y6NJP2</accession>
<gene>
    <name evidence="1" type="ORF">HQN59_01485</name>
</gene>
<dbReference type="InterPro" id="IPR007357">
    <property type="entry name" value="PhrB-like"/>
</dbReference>